<dbReference type="Gramene" id="TKW09711">
    <property type="protein sequence ID" value="TKW09711"/>
    <property type="gene ID" value="SEVIR_6G120600v2"/>
</dbReference>
<dbReference type="PANTHER" id="PTHR32382:SF80">
    <property type="entry name" value="OS08G0321000 PROTEIN"/>
    <property type="match status" value="1"/>
</dbReference>
<keyword evidence="7" id="KW-0449">Lipoprotein</keyword>
<comment type="similarity">
    <text evidence="2">Belongs to the fasciclin-like AGP family.</text>
</comment>
<accession>A0A4U6U475</accession>
<evidence type="ECO:0000313" key="11">
    <source>
        <dbReference type="EMBL" id="TKW09712.1"/>
    </source>
</evidence>
<keyword evidence="4" id="KW-0336">GPI-anchor</keyword>
<feature type="signal peptide" evidence="9">
    <location>
        <begin position="1"/>
        <end position="22"/>
    </location>
</feature>
<proteinExistence type="inferred from homology"/>
<feature type="domain" description="FAS1" evidence="10">
    <location>
        <begin position="22"/>
        <end position="171"/>
    </location>
</feature>
<evidence type="ECO:0000256" key="8">
    <source>
        <dbReference type="SAM" id="MobiDB-lite"/>
    </source>
</evidence>
<evidence type="ECO:0000256" key="9">
    <source>
        <dbReference type="SAM" id="SignalP"/>
    </source>
</evidence>
<dbReference type="GO" id="GO:0005886">
    <property type="term" value="C:plasma membrane"/>
    <property type="evidence" value="ECO:0007669"/>
    <property type="project" value="UniProtKB-SubCell"/>
</dbReference>
<evidence type="ECO:0000256" key="6">
    <source>
        <dbReference type="ARBA" id="ARBA00023136"/>
    </source>
</evidence>
<feature type="chain" id="PRO_5036359748" description="FAS1 domain-containing protein" evidence="9">
    <location>
        <begin position="23"/>
        <end position="413"/>
    </location>
</feature>
<dbReference type="SMART" id="SM00554">
    <property type="entry name" value="FAS1"/>
    <property type="match status" value="1"/>
</dbReference>
<organism evidence="11 12">
    <name type="scientific">Setaria viridis</name>
    <name type="common">Green bristlegrass</name>
    <name type="synonym">Setaria italica subsp. viridis</name>
    <dbReference type="NCBI Taxonomy" id="4556"/>
    <lineage>
        <taxon>Eukaryota</taxon>
        <taxon>Viridiplantae</taxon>
        <taxon>Streptophyta</taxon>
        <taxon>Embryophyta</taxon>
        <taxon>Tracheophyta</taxon>
        <taxon>Spermatophyta</taxon>
        <taxon>Magnoliopsida</taxon>
        <taxon>Liliopsida</taxon>
        <taxon>Poales</taxon>
        <taxon>Poaceae</taxon>
        <taxon>PACMAD clade</taxon>
        <taxon>Panicoideae</taxon>
        <taxon>Panicodae</taxon>
        <taxon>Paniceae</taxon>
        <taxon>Cenchrinae</taxon>
        <taxon>Setaria</taxon>
    </lineage>
</organism>
<evidence type="ECO:0000256" key="5">
    <source>
        <dbReference type="ARBA" id="ARBA00022729"/>
    </source>
</evidence>
<reference evidence="11 12" key="1">
    <citation type="submission" date="2019-03" db="EMBL/GenBank/DDBJ databases">
        <title>WGS assembly of Setaria viridis.</title>
        <authorList>
            <person name="Huang P."/>
            <person name="Jenkins J."/>
            <person name="Grimwood J."/>
            <person name="Barry K."/>
            <person name="Healey A."/>
            <person name="Mamidi S."/>
            <person name="Sreedasyam A."/>
            <person name="Shu S."/>
            <person name="Feldman M."/>
            <person name="Wu J."/>
            <person name="Yu Y."/>
            <person name="Chen C."/>
            <person name="Johnson J."/>
            <person name="Rokhsar D."/>
            <person name="Baxter I."/>
            <person name="Schmutz J."/>
            <person name="Brutnell T."/>
            <person name="Kellogg E."/>
        </authorList>
    </citation>
    <scope>NUCLEOTIDE SEQUENCE [LARGE SCALE GENOMIC DNA]</scope>
    <source>
        <strain evidence="12">cv. A10</strain>
    </source>
</reference>
<dbReference type="Proteomes" id="UP000298652">
    <property type="component" value="Chromosome 6"/>
</dbReference>
<dbReference type="SUPFAM" id="SSF82153">
    <property type="entry name" value="FAS1 domain"/>
    <property type="match status" value="2"/>
</dbReference>
<dbReference type="AlphaFoldDB" id="A0A4U6U475"/>
<dbReference type="PANTHER" id="PTHR32382">
    <property type="entry name" value="FASCICLIN-LIKE ARABINOGALACTAN PROTEIN"/>
    <property type="match status" value="1"/>
</dbReference>
<dbReference type="Gene3D" id="2.30.180.10">
    <property type="entry name" value="FAS1 domain"/>
    <property type="match status" value="2"/>
</dbReference>
<evidence type="ECO:0000259" key="10">
    <source>
        <dbReference type="PROSITE" id="PS50213"/>
    </source>
</evidence>
<evidence type="ECO:0000256" key="3">
    <source>
        <dbReference type="ARBA" id="ARBA00022475"/>
    </source>
</evidence>
<evidence type="ECO:0000256" key="1">
    <source>
        <dbReference type="ARBA" id="ARBA00004609"/>
    </source>
</evidence>
<keyword evidence="3" id="KW-1003">Cell membrane</keyword>
<dbReference type="EMBL" id="CM016557">
    <property type="protein sequence ID" value="TKW09712.1"/>
    <property type="molecule type" value="Genomic_DNA"/>
</dbReference>
<protein>
    <recommendedName>
        <fullName evidence="10">FAS1 domain-containing protein</fullName>
    </recommendedName>
</protein>
<dbReference type="EMBL" id="CM016557">
    <property type="protein sequence ID" value="TKW09711.1"/>
    <property type="molecule type" value="Genomic_DNA"/>
</dbReference>
<gene>
    <name evidence="11" type="ORF">SEVIR_6G120600v2</name>
</gene>
<dbReference type="OMA" id="GHFAATF"/>
<comment type="subcellular location">
    <subcellularLocation>
        <location evidence="1">Cell membrane</location>
        <topology evidence="1">Lipid-anchor</topology>
        <topology evidence="1">GPI-anchor</topology>
    </subcellularLocation>
</comment>
<keyword evidence="12" id="KW-1185">Reference proteome</keyword>
<keyword evidence="4" id="KW-0325">Glycoprotein</keyword>
<feature type="domain" description="FAS1" evidence="10">
    <location>
        <begin position="184"/>
        <end position="326"/>
    </location>
</feature>
<dbReference type="InterPro" id="IPR033254">
    <property type="entry name" value="Plant_FLA"/>
</dbReference>
<evidence type="ECO:0000256" key="2">
    <source>
        <dbReference type="ARBA" id="ARBA00007843"/>
    </source>
</evidence>
<sequence length="413" mass="43731">MGLRRLAVAAAVLAVCAAAVEGFDILQILGKHDEFSQFCKLLNETHLAGDINRDRTITVLAVANGDMGHLTSAHYSLGTIRHILELHVVADYYDEKKLKQLSHGATAASTLFQRSGFAPGMAGYVNITQHRGGKVTFIVDDAADSVKPVTFVKQIESHRYDYSVLQVSSVLSSPEAEAPVAPPAPVNLTELLSKKYCKSFAGLLAADAKAFDTINGTKDTALTLFCPVDAAVAAFMPKFKNLTAKAKTAILLYHAVPDYYSMQFLKSNKGKVTTLASTSVAKKDYTYEAQTEADTVTLDTTVTTSTIQATVRDDDPLAIYAVSKFLQPKELFKPKKAEDLAPSPAPEVPKKKTKKKPGSTSAAAAPSDDDSADGPAADDSADDAADKAGAAPSMLTRWGTAAAMVAAALALGA</sequence>
<dbReference type="GO" id="GO:0098552">
    <property type="term" value="C:side of membrane"/>
    <property type="evidence" value="ECO:0007669"/>
    <property type="project" value="UniProtKB-KW"/>
</dbReference>
<evidence type="ECO:0000256" key="7">
    <source>
        <dbReference type="ARBA" id="ARBA00023288"/>
    </source>
</evidence>
<dbReference type="InterPro" id="IPR000782">
    <property type="entry name" value="FAS1_domain"/>
</dbReference>
<dbReference type="InterPro" id="IPR036378">
    <property type="entry name" value="FAS1_dom_sf"/>
</dbReference>
<name>A0A4U6U475_SETVI</name>
<evidence type="ECO:0000256" key="4">
    <source>
        <dbReference type="ARBA" id="ARBA00022622"/>
    </source>
</evidence>
<dbReference type="FunFam" id="2.30.180.10:FF:000043">
    <property type="entry name" value="Fasciclin-like arabinogalactan protein 2"/>
    <property type="match status" value="1"/>
</dbReference>
<dbReference type="PROSITE" id="PS50213">
    <property type="entry name" value="FAS1"/>
    <property type="match status" value="2"/>
</dbReference>
<keyword evidence="6" id="KW-0472">Membrane</keyword>
<feature type="region of interest" description="Disordered" evidence="8">
    <location>
        <begin position="336"/>
        <end position="390"/>
    </location>
</feature>
<dbReference type="Gramene" id="TKW09712">
    <property type="protein sequence ID" value="TKW09712"/>
    <property type="gene ID" value="SEVIR_6G120600v2"/>
</dbReference>
<evidence type="ECO:0000313" key="12">
    <source>
        <dbReference type="Proteomes" id="UP000298652"/>
    </source>
</evidence>
<dbReference type="Pfam" id="PF02469">
    <property type="entry name" value="Fasciclin"/>
    <property type="match status" value="1"/>
</dbReference>
<dbReference type="FunFam" id="2.30.180.10:FF:000010">
    <property type="entry name" value="Fasciclin-like arabinogalactan protein 2"/>
    <property type="match status" value="1"/>
</dbReference>
<keyword evidence="5 9" id="KW-0732">Signal</keyword>